<keyword evidence="2" id="KW-1185">Reference proteome</keyword>
<protein>
    <submittedName>
        <fullName evidence="3">RBPJ-interacting and tubulin-associated protein</fullName>
    </submittedName>
</protein>
<accession>A0A1I7X6Z4</accession>
<dbReference type="WBParaSite" id="Hba_13206">
    <property type="protein sequence ID" value="Hba_13206"/>
    <property type="gene ID" value="Hba_13206"/>
</dbReference>
<organism evidence="2 3">
    <name type="scientific">Heterorhabditis bacteriophora</name>
    <name type="common">Entomopathogenic nematode worm</name>
    <dbReference type="NCBI Taxonomy" id="37862"/>
    <lineage>
        <taxon>Eukaryota</taxon>
        <taxon>Metazoa</taxon>
        <taxon>Ecdysozoa</taxon>
        <taxon>Nematoda</taxon>
        <taxon>Chromadorea</taxon>
        <taxon>Rhabditida</taxon>
        <taxon>Rhabditina</taxon>
        <taxon>Rhabditomorpha</taxon>
        <taxon>Strongyloidea</taxon>
        <taxon>Heterorhabditidae</taxon>
        <taxon>Heterorhabditis</taxon>
    </lineage>
</organism>
<dbReference type="AlphaFoldDB" id="A0A1I7X6Z4"/>
<sequence>MFITYNQRIIIGFLEPRHLPQRSTPTSPSGAEWVILDASEAFGTQFLRASKALRKPLTTSGWTRPELPSGKGSSPAPECRTPQKRPKLPTLPQKGRWALSAEANASARETPEKTRGKLTSKLTILGVFQTYRPRPWKLTDGSVDCNLTRE</sequence>
<name>A0A1I7X6Z4_HETBA</name>
<evidence type="ECO:0000313" key="3">
    <source>
        <dbReference type="WBParaSite" id="Hba_13206"/>
    </source>
</evidence>
<reference evidence="3" key="1">
    <citation type="submission" date="2016-11" db="UniProtKB">
        <authorList>
            <consortium name="WormBaseParasite"/>
        </authorList>
    </citation>
    <scope>IDENTIFICATION</scope>
</reference>
<proteinExistence type="predicted"/>
<feature type="region of interest" description="Disordered" evidence="1">
    <location>
        <begin position="57"/>
        <end position="118"/>
    </location>
</feature>
<evidence type="ECO:0000313" key="2">
    <source>
        <dbReference type="Proteomes" id="UP000095283"/>
    </source>
</evidence>
<evidence type="ECO:0000256" key="1">
    <source>
        <dbReference type="SAM" id="MobiDB-lite"/>
    </source>
</evidence>
<dbReference type="Proteomes" id="UP000095283">
    <property type="component" value="Unplaced"/>
</dbReference>